<keyword evidence="3" id="KW-1185">Reference proteome</keyword>
<feature type="compositionally biased region" description="Pro residues" evidence="1">
    <location>
        <begin position="169"/>
        <end position="178"/>
    </location>
</feature>
<evidence type="ECO:0000256" key="1">
    <source>
        <dbReference type="SAM" id="MobiDB-lite"/>
    </source>
</evidence>
<protein>
    <recommendedName>
        <fullName evidence="4">Undifferentiated embryonic cell transcription factor 1</fullName>
    </recommendedName>
</protein>
<reference evidence="2 3" key="1">
    <citation type="submission" date="2016-06" db="EMBL/GenBank/DDBJ databases">
        <title>Genome of Rhinopithecus bieti.</title>
        <authorList>
            <person name="Wu"/>
            <person name="C.-I. and Zhang"/>
            <person name="Y."/>
        </authorList>
    </citation>
    <scope>NUCLEOTIDE SEQUENCE</scope>
</reference>
<evidence type="ECO:0000313" key="2">
    <source>
        <dbReference type="Ensembl" id="ENSRBIP00000021150.1"/>
    </source>
</evidence>
<accession>A0A2K6LC94</accession>
<feature type="compositionally biased region" description="Low complexity" evidence="1">
    <location>
        <begin position="123"/>
        <end position="132"/>
    </location>
</feature>
<feature type="compositionally biased region" description="Low complexity" evidence="1">
    <location>
        <begin position="143"/>
        <end position="154"/>
    </location>
</feature>
<feature type="compositionally biased region" description="Low complexity" evidence="1">
    <location>
        <begin position="194"/>
        <end position="205"/>
    </location>
</feature>
<feature type="region of interest" description="Disordered" evidence="1">
    <location>
        <begin position="1"/>
        <end position="53"/>
    </location>
</feature>
<feature type="compositionally biased region" description="Pro residues" evidence="1">
    <location>
        <begin position="212"/>
        <end position="227"/>
    </location>
</feature>
<reference evidence="2" key="2">
    <citation type="submission" date="2025-08" db="UniProtKB">
        <authorList>
            <consortium name="Ensembl"/>
        </authorList>
    </citation>
    <scope>IDENTIFICATION</scope>
</reference>
<sequence length="296" mass="31127">MLLRARRPPPLAPPRRVARQPPSPEPRPPGAALNWVASAPARRSARPGEPRRRSCCWGRCCNRPCGALLLLDRASPCPPTGRVVGRAWPAAGAPAPPAQCRRRRTASRPAFDEQIAKLMGLLGPTTGPNGLPRRSGSGAPQRGAVWGAGWAPPGRSRFSRPQAEVWRTPPAPQIPASPRPTASAACIPEEPTTPSRGPGSPAAAPAREDPDSPPGRPEECAPPPAAPPSLNTALLQTLGHLGDIANILGPLRDQLLTLNQHVEQLRGAFDQTVSLAVGFILGSAAAERGVLRDPCQ</sequence>
<organism evidence="2 3">
    <name type="scientific">Rhinopithecus bieti</name>
    <name type="common">Black snub-nosed monkey</name>
    <name type="synonym">Pygathrix bieti</name>
    <dbReference type="NCBI Taxonomy" id="61621"/>
    <lineage>
        <taxon>Eukaryota</taxon>
        <taxon>Metazoa</taxon>
        <taxon>Chordata</taxon>
        <taxon>Craniata</taxon>
        <taxon>Vertebrata</taxon>
        <taxon>Euteleostomi</taxon>
        <taxon>Mammalia</taxon>
        <taxon>Eutheria</taxon>
        <taxon>Euarchontoglires</taxon>
        <taxon>Primates</taxon>
        <taxon>Haplorrhini</taxon>
        <taxon>Catarrhini</taxon>
        <taxon>Cercopithecidae</taxon>
        <taxon>Colobinae</taxon>
        <taxon>Rhinopithecus</taxon>
    </lineage>
</organism>
<evidence type="ECO:0008006" key="4">
    <source>
        <dbReference type="Google" id="ProtNLM"/>
    </source>
</evidence>
<dbReference type="GeneTree" id="ENSGT00390000014419"/>
<reference evidence="2" key="3">
    <citation type="submission" date="2025-09" db="UniProtKB">
        <authorList>
            <consortium name="Ensembl"/>
        </authorList>
    </citation>
    <scope>IDENTIFICATION</scope>
</reference>
<name>A0A2K6LC94_RHIBE</name>
<dbReference type="STRING" id="61621.ENSRBIP00000021150"/>
<dbReference type="Proteomes" id="UP000233180">
    <property type="component" value="Unassembled WGS sequence"/>
</dbReference>
<evidence type="ECO:0000313" key="3">
    <source>
        <dbReference type="Proteomes" id="UP000233180"/>
    </source>
</evidence>
<dbReference type="AlphaFoldDB" id="A0A2K6LC94"/>
<dbReference type="OMA" id="LQPTVWR"/>
<dbReference type="Ensembl" id="ENSRBIT00000045033.1">
    <property type="protein sequence ID" value="ENSRBIP00000021150.1"/>
    <property type="gene ID" value="ENSRBIG00000034559.1"/>
</dbReference>
<feature type="region of interest" description="Disordered" evidence="1">
    <location>
        <begin position="123"/>
        <end position="229"/>
    </location>
</feature>
<proteinExistence type="predicted"/>